<evidence type="ECO:0000256" key="3">
    <source>
        <dbReference type="ARBA" id="ARBA00022679"/>
    </source>
</evidence>
<dbReference type="EC" id="2.7.7.7" evidence="2"/>
<evidence type="ECO:0000256" key="7">
    <source>
        <dbReference type="ARBA" id="ARBA00023125"/>
    </source>
</evidence>
<dbReference type="SUPFAM" id="SSF56672">
    <property type="entry name" value="DNA/RNA polymerases"/>
    <property type="match status" value="1"/>
</dbReference>
<feature type="domain" description="DNA-directed DNA polymerase family B mitochondria/virus" evidence="9">
    <location>
        <begin position="3"/>
        <end position="166"/>
    </location>
</feature>
<dbReference type="PANTHER" id="PTHR33568">
    <property type="entry name" value="DNA POLYMERASE"/>
    <property type="match status" value="1"/>
</dbReference>
<dbReference type="InterPro" id="IPR043502">
    <property type="entry name" value="DNA/RNA_pol_sf"/>
</dbReference>
<dbReference type="GO" id="GO:0003887">
    <property type="term" value="F:DNA-directed DNA polymerase activity"/>
    <property type="evidence" value="ECO:0007669"/>
    <property type="project" value="UniProtKB-KW"/>
</dbReference>
<comment type="caution">
    <text evidence="10">The sequence shown here is derived from an EMBL/GenBank/DDBJ whole genome shotgun (WGS) entry which is preliminary data.</text>
</comment>
<dbReference type="InterPro" id="IPR012337">
    <property type="entry name" value="RNaseH-like_sf"/>
</dbReference>
<dbReference type="Gene3D" id="3.90.1600.10">
    <property type="entry name" value="Palm domain of DNA polymerase"/>
    <property type="match status" value="1"/>
</dbReference>
<evidence type="ECO:0000256" key="6">
    <source>
        <dbReference type="ARBA" id="ARBA00022932"/>
    </source>
</evidence>
<name>A0AAV2BIU0_9ARAC</name>
<evidence type="ECO:0000313" key="11">
    <source>
        <dbReference type="Proteomes" id="UP001497382"/>
    </source>
</evidence>
<evidence type="ECO:0000256" key="8">
    <source>
        <dbReference type="ARBA" id="ARBA00049244"/>
    </source>
</evidence>
<comment type="catalytic activity">
    <reaction evidence="8">
        <text>DNA(n) + a 2'-deoxyribonucleoside 5'-triphosphate = DNA(n+1) + diphosphate</text>
        <dbReference type="Rhea" id="RHEA:22508"/>
        <dbReference type="Rhea" id="RHEA-COMP:17339"/>
        <dbReference type="Rhea" id="RHEA-COMP:17340"/>
        <dbReference type="ChEBI" id="CHEBI:33019"/>
        <dbReference type="ChEBI" id="CHEBI:61560"/>
        <dbReference type="ChEBI" id="CHEBI:173112"/>
        <dbReference type="EC" id="2.7.7.7"/>
    </reaction>
</comment>
<dbReference type="EMBL" id="CAXIEN010000390">
    <property type="protein sequence ID" value="CAL1296137.1"/>
    <property type="molecule type" value="Genomic_DNA"/>
</dbReference>
<dbReference type="SUPFAM" id="SSF53098">
    <property type="entry name" value="Ribonuclease H-like"/>
    <property type="match status" value="1"/>
</dbReference>
<evidence type="ECO:0000256" key="2">
    <source>
        <dbReference type="ARBA" id="ARBA00012417"/>
    </source>
</evidence>
<dbReference type="Proteomes" id="UP001497382">
    <property type="component" value="Unassembled WGS sequence"/>
</dbReference>
<dbReference type="InterPro" id="IPR004868">
    <property type="entry name" value="DNA-dir_DNA_pol_B_mt/vir"/>
</dbReference>
<evidence type="ECO:0000256" key="5">
    <source>
        <dbReference type="ARBA" id="ARBA00022705"/>
    </source>
</evidence>
<keyword evidence="4" id="KW-0548">Nucleotidyltransferase</keyword>
<dbReference type="GO" id="GO:0006260">
    <property type="term" value="P:DNA replication"/>
    <property type="evidence" value="ECO:0007669"/>
    <property type="project" value="UniProtKB-KW"/>
</dbReference>
<dbReference type="GO" id="GO:0003677">
    <property type="term" value="F:DNA binding"/>
    <property type="evidence" value="ECO:0007669"/>
    <property type="project" value="UniProtKB-KW"/>
</dbReference>
<reference evidence="10 11" key="1">
    <citation type="submission" date="2024-04" db="EMBL/GenBank/DDBJ databases">
        <authorList>
            <person name="Rising A."/>
            <person name="Reimegard J."/>
            <person name="Sonavane S."/>
            <person name="Akerstrom W."/>
            <person name="Nylinder S."/>
            <person name="Hedman E."/>
            <person name="Kallberg Y."/>
        </authorList>
    </citation>
    <scope>NUCLEOTIDE SEQUENCE [LARGE SCALE GENOMIC DNA]</scope>
</reference>
<dbReference type="GO" id="GO:0000166">
    <property type="term" value="F:nucleotide binding"/>
    <property type="evidence" value="ECO:0007669"/>
    <property type="project" value="InterPro"/>
</dbReference>
<evidence type="ECO:0000256" key="4">
    <source>
        <dbReference type="ARBA" id="ARBA00022695"/>
    </source>
</evidence>
<keyword evidence="7" id="KW-0238">DNA-binding</keyword>
<comment type="similarity">
    <text evidence="1">Belongs to the DNA polymerase type-B family.</text>
</comment>
<keyword evidence="11" id="KW-1185">Reference proteome</keyword>
<organism evidence="10 11">
    <name type="scientific">Larinioides sclopetarius</name>
    <dbReference type="NCBI Taxonomy" id="280406"/>
    <lineage>
        <taxon>Eukaryota</taxon>
        <taxon>Metazoa</taxon>
        <taxon>Ecdysozoa</taxon>
        <taxon>Arthropoda</taxon>
        <taxon>Chelicerata</taxon>
        <taxon>Arachnida</taxon>
        <taxon>Araneae</taxon>
        <taxon>Araneomorphae</taxon>
        <taxon>Entelegynae</taxon>
        <taxon>Araneoidea</taxon>
        <taxon>Araneidae</taxon>
        <taxon>Larinioides</taxon>
    </lineage>
</organism>
<sequence>MALSRLPKTFGLEELTKGYFPHLFNRPENQEYVGEYPDVSHYSPSTMSSAERERFLKWYEEKRTEIFDFQKEMLVYCRSDVDILRRCCMEFRAQFLNVSGVDPFTYVTIASACMAAYRSSHIQEDILAMVPVNGYVNKTCYSRDGVRWLEYISSKEGIYIRHSLNGFGEQLIEGNPVDGFCVETNTIYQYQGCFYHGCAKCFERNIINPVSGISMNNLLLKSDENVKNLRLLGYTVIEMWEHDFILLKKTEEFIRIMEGHEIVDRLNPRDAFFGGRTNAVKLYFEGQAKYIDFTSLYPWVNKYCEYPIGHPEIITEDFTDIEEYFGVVKCKVIPPRSLFHPVLPYRSHGKLMFPLCRSCTDTLQQSVCTHNDDHRALTGTWVSEELKKAKSMGYKIAKIYEVYHFSKRSADLFKSYIDLFLRLKQESSGWPTECVTEETKKAYIESYAKREGIDLNAECIQVNPGRRSVAKLALNSFWGRWGMSLNKNQLSFVSSLTEFNKILSDSTIKVKDIFLPSPVAAALMWCKEERFVPQDTSTNVFLAAFTTCYARLKLYDELERLGRSVLYFDTDSIIYQTDGQNDPPTGNFLGDFTDELDGRIITSFVSGGPKNYAYNLSDGTSNCKIKGFSLNFKNSLILNYETVKELVCSMDKAAVKTVLNPRKIIVEKKKRKLINKEEARKYQLINDKRVIQSDFSTLPYGF</sequence>
<gene>
    <name evidence="10" type="ORF">LARSCL_LOCUS19644</name>
</gene>
<dbReference type="InterPro" id="IPR023211">
    <property type="entry name" value="DNA_pol_palm_dom_sf"/>
</dbReference>
<feature type="domain" description="DNA-directed DNA polymerase family B mitochondria/virus" evidence="9">
    <location>
        <begin position="269"/>
        <end position="428"/>
    </location>
</feature>
<keyword evidence="5" id="KW-0235">DNA replication</keyword>
<dbReference type="Gene3D" id="3.40.960.10">
    <property type="entry name" value="VSR Endonuclease"/>
    <property type="match status" value="1"/>
</dbReference>
<keyword evidence="3" id="KW-0808">Transferase</keyword>
<dbReference type="AlphaFoldDB" id="A0AAV2BIU0"/>
<evidence type="ECO:0000313" key="10">
    <source>
        <dbReference type="EMBL" id="CAL1296137.1"/>
    </source>
</evidence>
<keyword evidence="6" id="KW-0239">DNA-directed DNA polymerase</keyword>
<protein>
    <recommendedName>
        <fullName evidence="2">DNA-directed DNA polymerase</fullName>
        <ecNumber evidence="2">2.7.7.7</ecNumber>
    </recommendedName>
</protein>
<evidence type="ECO:0000259" key="9">
    <source>
        <dbReference type="Pfam" id="PF03175"/>
    </source>
</evidence>
<dbReference type="GO" id="GO:0042575">
    <property type="term" value="C:DNA polymerase complex"/>
    <property type="evidence" value="ECO:0007669"/>
    <property type="project" value="UniProtKB-ARBA"/>
</dbReference>
<evidence type="ECO:0000256" key="1">
    <source>
        <dbReference type="ARBA" id="ARBA00005755"/>
    </source>
</evidence>
<dbReference type="Pfam" id="PF03175">
    <property type="entry name" value="DNA_pol_B_2"/>
    <property type="match status" value="2"/>
</dbReference>
<proteinExistence type="inferred from homology"/>
<accession>A0AAV2BIU0</accession>
<dbReference type="PANTHER" id="PTHR33568:SF3">
    <property type="entry name" value="DNA-DIRECTED DNA POLYMERASE"/>
    <property type="match status" value="1"/>
</dbReference>